<dbReference type="InterPro" id="IPR010730">
    <property type="entry name" value="HET"/>
</dbReference>
<dbReference type="EMBL" id="MU002020">
    <property type="protein sequence ID" value="KAF2791419.1"/>
    <property type="molecule type" value="Genomic_DNA"/>
</dbReference>
<sequence>MDNSPSLLNPSVYSTPISSTSIRLLQFSLNQTPSQNRSDGSTCTFTGKLKKFRLQDAPPFYTASYVWGPKTNDQTHDHSTAIGLKSGTLPVLSSLTPFLNMVCAHKDFSEKDWWWIDSLCINLKDIQEREDQVKIMGQIYRNARRVIIWLGEEIEEGSDCTGATKFLFQLSNLPPAFRTNKALRTELLEPSFDAQWSAVGRLLARKWWARVWTLQEFVLPPEAKFYCGHQSISRGKFKSAMYNIHLCSTGSGDYSNELIPRHAFDAAFNRRRIHQWYLRSTGMSLVAIMAYLGNHSATDARDMIYSVLGLINEQDRRLVGPAEYKSSVQHIYAKLVRSFWIEYQNLDIICFSHMFNRHSGNLDLEQMEGKNEAVPSWAPDWRARVEFSSPVPLMASQSASEHIGNFRPLGSRDFQAMYDAPGPTLRKQANVRFHENLKEMWCDGVVLDAVDGLGGLDGCETRCRSYVCRDSGHEVVQSTQIRQDTDSSAVQSLRIIETVARSLTLNRRDKYLRYQAPAHYVSSFLVLCHACLNSHGDGDGDGDDTETERNPVVVDELFAIWFEQNQHLRFGRQTLAEHVTSPSYSFPPPSPTTKSHPGPHPDAEDQDQDPYLTRFHDTVRKKSRKLMVTTLGYVGMAPCRARQGDVVAVLFGCSIPLVLRRVGVREAWTVVGEAYVDGFMEGQVDRLVAGEAVAARSLRIV</sequence>
<keyword evidence="4" id="KW-1185">Reference proteome</keyword>
<reference evidence="3" key="1">
    <citation type="journal article" date="2020" name="Stud. Mycol.">
        <title>101 Dothideomycetes genomes: a test case for predicting lifestyles and emergence of pathogens.</title>
        <authorList>
            <person name="Haridas S."/>
            <person name="Albert R."/>
            <person name="Binder M."/>
            <person name="Bloem J."/>
            <person name="Labutti K."/>
            <person name="Salamov A."/>
            <person name="Andreopoulos B."/>
            <person name="Baker S."/>
            <person name="Barry K."/>
            <person name="Bills G."/>
            <person name="Bluhm B."/>
            <person name="Cannon C."/>
            <person name="Castanera R."/>
            <person name="Culley D."/>
            <person name="Daum C."/>
            <person name="Ezra D."/>
            <person name="Gonzalez J."/>
            <person name="Henrissat B."/>
            <person name="Kuo A."/>
            <person name="Liang C."/>
            <person name="Lipzen A."/>
            <person name="Lutzoni F."/>
            <person name="Magnuson J."/>
            <person name="Mondo S."/>
            <person name="Nolan M."/>
            <person name="Ohm R."/>
            <person name="Pangilinan J."/>
            <person name="Park H.-J."/>
            <person name="Ramirez L."/>
            <person name="Alfaro M."/>
            <person name="Sun H."/>
            <person name="Tritt A."/>
            <person name="Yoshinaga Y."/>
            <person name="Zwiers L.-H."/>
            <person name="Turgeon B."/>
            <person name="Goodwin S."/>
            <person name="Spatafora J."/>
            <person name="Crous P."/>
            <person name="Grigoriev I."/>
        </authorList>
    </citation>
    <scope>NUCLEOTIDE SEQUENCE</scope>
    <source>
        <strain evidence="3">CBS 109.77</strain>
    </source>
</reference>
<evidence type="ECO:0000313" key="3">
    <source>
        <dbReference type="EMBL" id="KAF2791419.1"/>
    </source>
</evidence>
<dbReference type="Proteomes" id="UP000799757">
    <property type="component" value="Unassembled WGS sequence"/>
</dbReference>
<name>A0A6A6X536_9PLEO</name>
<dbReference type="Pfam" id="PF06985">
    <property type="entry name" value="HET"/>
    <property type="match status" value="1"/>
</dbReference>
<dbReference type="OrthoDB" id="2504919at2759"/>
<feature type="region of interest" description="Disordered" evidence="1">
    <location>
        <begin position="580"/>
        <end position="610"/>
    </location>
</feature>
<accession>A0A6A6X536</accession>
<evidence type="ECO:0000259" key="2">
    <source>
        <dbReference type="Pfam" id="PF06985"/>
    </source>
</evidence>
<gene>
    <name evidence="3" type="ORF">K505DRAFT_309568</name>
</gene>
<evidence type="ECO:0000256" key="1">
    <source>
        <dbReference type="SAM" id="MobiDB-lite"/>
    </source>
</evidence>
<dbReference type="Pfam" id="PF26639">
    <property type="entry name" value="Het-6_barrel"/>
    <property type="match status" value="1"/>
</dbReference>
<dbReference type="PANTHER" id="PTHR24148:SF64">
    <property type="entry name" value="HETEROKARYON INCOMPATIBILITY DOMAIN-CONTAINING PROTEIN"/>
    <property type="match status" value="1"/>
</dbReference>
<feature type="domain" description="Heterokaryon incompatibility" evidence="2">
    <location>
        <begin position="62"/>
        <end position="216"/>
    </location>
</feature>
<organism evidence="3 4">
    <name type="scientific">Melanomma pulvis-pyrius CBS 109.77</name>
    <dbReference type="NCBI Taxonomy" id="1314802"/>
    <lineage>
        <taxon>Eukaryota</taxon>
        <taxon>Fungi</taxon>
        <taxon>Dikarya</taxon>
        <taxon>Ascomycota</taxon>
        <taxon>Pezizomycotina</taxon>
        <taxon>Dothideomycetes</taxon>
        <taxon>Pleosporomycetidae</taxon>
        <taxon>Pleosporales</taxon>
        <taxon>Melanommataceae</taxon>
        <taxon>Melanomma</taxon>
    </lineage>
</organism>
<dbReference type="AlphaFoldDB" id="A0A6A6X536"/>
<proteinExistence type="predicted"/>
<evidence type="ECO:0000313" key="4">
    <source>
        <dbReference type="Proteomes" id="UP000799757"/>
    </source>
</evidence>
<dbReference type="PANTHER" id="PTHR24148">
    <property type="entry name" value="ANKYRIN REPEAT DOMAIN-CONTAINING PROTEIN 39 HOMOLOG-RELATED"/>
    <property type="match status" value="1"/>
</dbReference>
<dbReference type="InterPro" id="IPR052895">
    <property type="entry name" value="HetReg/Transcr_Mod"/>
</dbReference>
<protein>
    <recommendedName>
        <fullName evidence="2">Heterokaryon incompatibility domain-containing protein</fullName>
    </recommendedName>
</protein>